<keyword evidence="2" id="KW-1185">Reference proteome</keyword>
<evidence type="ECO:0000313" key="2">
    <source>
        <dbReference type="Proteomes" id="UP000789570"/>
    </source>
</evidence>
<sequence length="210" mass="24339">MKIDNEFNISICTGISNVMTLETDIEITNYTFHCQTVHIKNYEYNRPIWFNIIITPSNNNDTQQGSNYTLNPYKLSIPKNLTDTTEDIFYSNTLNSNYFLLNLGQASLITFKPMIKFDTYENNVKFTYTVKLELMPRLEQIPKRLKPNELQIGFNFPSTILKFEESAYKSTDLIADLGGFYNAIAGKYIITCRSKKKLPPIRYICRPSTC</sequence>
<proteinExistence type="predicted"/>
<evidence type="ECO:0000313" key="1">
    <source>
        <dbReference type="EMBL" id="CAG8460711.1"/>
    </source>
</evidence>
<gene>
    <name evidence="1" type="ORF">FCALED_LOCUS1728</name>
</gene>
<dbReference type="EMBL" id="CAJVPQ010000234">
    <property type="protein sequence ID" value="CAG8460711.1"/>
    <property type="molecule type" value="Genomic_DNA"/>
</dbReference>
<dbReference type="Proteomes" id="UP000789570">
    <property type="component" value="Unassembled WGS sequence"/>
</dbReference>
<dbReference type="AlphaFoldDB" id="A0A9N8VSC8"/>
<accession>A0A9N8VSC8</accession>
<protein>
    <submittedName>
        <fullName evidence="1">3833_t:CDS:1</fullName>
    </submittedName>
</protein>
<name>A0A9N8VSC8_9GLOM</name>
<comment type="caution">
    <text evidence="1">The sequence shown here is derived from an EMBL/GenBank/DDBJ whole genome shotgun (WGS) entry which is preliminary data.</text>
</comment>
<reference evidence="1" key="1">
    <citation type="submission" date="2021-06" db="EMBL/GenBank/DDBJ databases">
        <authorList>
            <person name="Kallberg Y."/>
            <person name="Tangrot J."/>
            <person name="Rosling A."/>
        </authorList>
    </citation>
    <scope>NUCLEOTIDE SEQUENCE</scope>
    <source>
        <strain evidence="1">UK204</strain>
    </source>
</reference>
<organism evidence="1 2">
    <name type="scientific">Funneliformis caledonium</name>
    <dbReference type="NCBI Taxonomy" id="1117310"/>
    <lineage>
        <taxon>Eukaryota</taxon>
        <taxon>Fungi</taxon>
        <taxon>Fungi incertae sedis</taxon>
        <taxon>Mucoromycota</taxon>
        <taxon>Glomeromycotina</taxon>
        <taxon>Glomeromycetes</taxon>
        <taxon>Glomerales</taxon>
        <taxon>Glomeraceae</taxon>
        <taxon>Funneliformis</taxon>
    </lineage>
</organism>
<dbReference type="OrthoDB" id="2403806at2759"/>